<dbReference type="Proteomes" id="UP001234495">
    <property type="component" value="Unassembled WGS sequence"/>
</dbReference>
<dbReference type="EMBL" id="JAUSUD010000009">
    <property type="protein sequence ID" value="MDQ0230958.1"/>
    <property type="molecule type" value="Genomic_DNA"/>
</dbReference>
<dbReference type="RefSeq" id="WP_307341143.1">
    <property type="nucleotide sequence ID" value="NZ_JAUSUD010000009.1"/>
</dbReference>
<accession>A0ABT9ZHD9</accession>
<keyword evidence="2" id="KW-1185">Reference proteome</keyword>
<sequence length="203" mass="23986">MEDKIIYRLDDDISFRKCSLHEESKVIRGDCTNYYTKEISWKDYYFCNQDGIHLHCSKHPEIELNINNEYSEVGLVCPKCQKRIEIDSLKSVYSRCQKLLNIELFKDAKLIRLDDWYIPEVKEKIKPDPDYWINTNVKTDKDGNTIVVLYIGYKGSKDKVQFFIKPEKGQLSSDHKDMDPTKILSKIVVTLKNRTLSQEYEDE</sequence>
<evidence type="ECO:0000313" key="1">
    <source>
        <dbReference type="EMBL" id="MDQ0230958.1"/>
    </source>
</evidence>
<organism evidence="1 2">
    <name type="scientific">Metabacillus malikii</name>
    <dbReference type="NCBI Taxonomy" id="1504265"/>
    <lineage>
        <taxon>Bacteria</taxon>
        <taxon>Bacillati</taxon>
        <taxon>Bacillota</taxon>
        <taxon>Bacilli</taxon>
        <taxon>Bacillales</taxon>
        <taxon>Bacillaceae</taxon>
        <taxon>Metabacillus</taxon>
    </lineage>
</organism>
<protein>
    <submittedName>
        <fullName evidence="1">Uncharacterized protein</fullName>
    </submittedName>
</protein>
<proteinExistence type="predicted"/>
<comment type="caution">
    <text evidence="1">The sequence shown here is derived from an EMBL/GenBank/DDBJ whole genome shotgun (WGS) entry which is preliminary data.</text>
</comment>
<name>A0ABT9ZHD9_9BACI</name>
<gene>
    <name evidence="1" type="ORF">J2S19_002219</name>
</gene>
<evidence type="ECO:0000313" key="2">
    <source>
        <dbReference type="Proteomes" id="UP001234495"/>
    </source>
</evidence>
<reference evidence="1 2" key="1">
    <citation type="submission" date="2023-07" db="EMBL/GenBank/DDBJ databases">
        <title>Genomic Encyclopedia of Type Strains, Phase IV (KMG-IV): sequencing the most valuable type-strain genomes for metagenomic binning, comparative biology and taxonomic classification.</title>
        <authorList>
            <person name="Goeker M."/>
        </authorList>
    </citation>
    <scope>NUCLEOTIDE SEQUENCE [LARGE SCALE GENOMIC DNA]</scope>
    <source>
        <strain evidence="1 2">DSM 29005</strain>
    </source>
</reference>